<dbReference type="Pfam" id="PF07714">
    <property type="entry name" value="PK_Tyr_Ser-Thr"/>
    <property type="match status" value="1"/>
</dbReference>
<protein>
    <recommendedName>
        <fullName evidence="8">Tyrosine-protein kinase</fullName>
        <ecNumber evidence="8">2.7.10.2</ecNumber>
    </recommendedName>
</protein>
<evidence type="ECO:0000256" key="3">
    <source>
        <dbReference type="ARBA" id="ARBA00022777"/>
    </source>
</evidence>
<evidence type="ECO:0000256" key="6">
    <source>
        <dbReference type="PROSITE-ProRule" id="PRU00191"/>
    </source>
</evidence>
<keyword evidence="5 8" id="KW-0829">Tyrosine-protein kinase</keyword>
<dbReference type="InterPro" id="IPR036860">
    <property type="entry name" value="SH2_dom_sf"/>
</dbReference>
<proteinExistence type="inferred from homology"/>
<evidence type="ECO:0000256" key="7">
    <source>
        <dbReference type="PROSITE-ProRule" id="PRU10141"/>
    </source>
</evidence>
<dbReference type="GO" id="GO:0005524">
    <property type="term" value="F:ATP binding"/>
    <property type="evidence" value="ECO:0007669"/>
    <property type="project" value="UniProtKB-UniRule"/>
</dbReference>
<comment type="similarity">
    <text evidence="8">Belongs to the protein kinase superfamily. Tyr protein kinase family.</text>
</comment>
<dbReference type="PRINTS" id="PR00401">
    <property type="entry name" value="SH2DOMAIN"/>
</dbReference>
<dbReference type="AlphaFoldDB" id="E4Y399"/>
<dbReference type="CDD" id="cd00173">
    <property type="entry name" value="SH2"/>
    <property type="match status" value="1"/>
</dbReference>
<dbReference type="Pfam" id="PF00017">
    <property type="entry name" value="SH2"/>
    <property type="match status" value="1"/>
</dbReference>
<dbReference type="PROSITE" id="PS50011">
    <property type="entry name" value="PROTEIN_KINASE_DOM"/>
    <property type="match status" value="1"/>
</dbReference>
<dbReference type="Gene3D" id="3.30.200.20">
    <property type="entry name" value="Phosphorylase Kinase, domain 1"/>
    <property type="match status" value="1"/>
</dbReference>
<dbReference type="SUPFAM" id="SSF56112">
    <property type="entry name" value="Protein kinase-like (PK-like)"/>
    <property type="match status" value="1"/>
</dbReference>
<evidence type="ECO:0000313" key="12">
    <source>
        <dbReference type="Proteomes" id="UP000001307"/>
    </source>
</evidence>
<dbReference type="InterPro" id="IPR000719">
    <property type="entry name" value="Prot_kinase_dom"/>
</dbReference>
<keyword evidence="12" id="KW-1185">Reference proteome</keyword>
<accession>E4Y399</accession>
<keyword evidence="4 7" id="KW-0067">ATP-binding</keyword>
<evidence type="ECO:0000256" key="2">
    <source>
        <dbReference type="ARBA" id="ARBA00022741"/>
    </source>
</evidence>
<dbReference type="GO" id="GO:0004715">
    <property type="term" value="F:non-membrane spanning protein tyrosine kinase activity"/>
    <property type="evidence" value="ECO:0007669"/>
    <property type="project" value="UniProtKB-EC"/>
</dbReference>
<feature type="domain" description="Protein kinase" evidence="10">
    <location>
        <begin position="179"/>
        <end position="268"/>
    </location>
</feature>
<dbReference type="EC" id="2.7.10.2" evidence="8"/>
<dbReference type="InParanoid" id="E4Y399"/>
<sequence>MQRLRETRHFEAKCELNTDHIEIVTGDIFEVEMPLDNQRNNRIFVKIGQKKTLITTTQWRCCLCLSDTTWYLPNVSRPEAGKLLLTSDVHGAFLIRKSDASSNQENHVYTLSARAPSGGIKHYRIFRDDRQYFIAPHRRFNLLSSLAEYYWKDSGKMELQLIEPVISGRNPFVFDKKNLILGDKIGAGYFGEVMSGKLNGDTHVALKLLKEGRGSRFEFEKEAQLLANLRHSNVLTLLGISGDPIELMAMEMKRVQKKMKNKRQIYSF</sequence>
<dbReference type="InterPro" id="IPR050198">
    <property type="entry name" value="Non-receptor_tyrosine_kinases"/>
</dbReference>
<organism evidence="11">
    <name type="scientific">Oikopleura dioica</name>
    <name type="common">Tunicate</name>
    <dbReference type="NCBI Taxonomy" id="34765"/>
    <lineage>
        <taxon>Eukaryota</taxon>
        <taxon>Metazoa</taxon>
        <taxon>Chordata</taxon>
        <taxon>Tunicata</taxon>
        <taxon>Appendicularia</taxon>
        <taxon>Copelata</taxon>
        <taxon>Oikopleuridae</taxon>
        <taxon>Oikopleura</taxon>
    </lineage>
</organism>
<evidence type="ECO:0000256" key="8">
    <source>
        <dbReference type="RuleBase" id="RU362096"/>
    </source>
</evidence>
<dbReference type="OrthoDB" id="3256376at2759"/>
<evidence type="ECO:0000313" key="11">
    <source>
        <dbReference type="EMBL" id="CBY16315.1"/>
    </source>
</evidence>
<dbReference type="SUPFAM" id="SSF55550">
    <property type="entry name" value="SH2 domain"/>
    <property type="match status" value="1"/>
</dbReference>
<dbReference type="Gene3D" id="3.30.505.10">
    <property type="entry name" value="SH2 domain"/>
    <property type="match status" value="1"/>
</dbReference>
<name>E4Y399_OIKDI</name>
<keyword evidence="6" id="KW-0727">SH2 domain</keyword>
<feature type="binding site" evidence="7">
    <location>
        <position position="207"/>
    </location>
    <ligand>
        <name>ATP</name>
        <dbReference type="ChEBI" id="CHEBI:30616"/>
    </ligand>
</feature>
<dbReference type="InterPro" id="IPR017441">
    <property type="entry name" value="Protein_kinase_ATP_BS"/>
</dbReference>
<dbReference type="Proteomes" id="UP000001307">
    <property type="component" value="Unassembled WGS sequence"/>
</dbReference>
<evidence type="ECO:0000259" key="10">
    <source>
        <dbReference type="PROSITE" id="PS50011"/>
    </source>
</evidence>
<dbReference type="InterPro" id="IPR011009">
    <property type="entry name" value="Kinase-like_dom_sf"/>
</dbReference>
<keyword evidence="1 8" id="KW-0808">Transferase</keyword>
<keyword evidence="3 8" id="KW-0418">Kinase</keyword>
<reference evidence="11" key="1">
    <citation type="journal article" date="2010" name="Science">
        <title>Plasticity of animal genome architecture unmasked by rapid evolution of a pelagic tunicate.</title>
        <authorList>
            <person name="Denoeud F."/>
            <person name="Henriet S."/>
            <person name="Mungpakdee S."/>
            <person name="Aury J.M."/>
            <person name="Da Silva C."/>
            <person name="Brinkmann H."/>
            <person name="Mikhaleva J."/>
            <person name="Olsen L.C."/>
            <person name="Jubin C."/>
            <person name="Canestro C."/>
            <person name="Bouquet J.M."/>
            <person name="Danks G."/>
            <person name="Poulain J."/>
            <person name="Campsteijn C."/>
            <person name="Adamski M."/>
            <person name="Cross I."/>
            <person name="Yadetie F."/>
            <person name="Muffato M."/>
            <person name="Louis A."/>
            <person name="Butcher S."/>
            <person name="Tsagkogeorga G."/>
            <person name="Konrad A."/>
            <person name="Singh S."/>
            <person name="Jensen M.F."/>
            <person name="Cong E.H."/>
            <person name="Eikeseth-Otteraa H."/>
            <person name="Noel B."/>
            <person name="Anthouard V."/>
            <person name="Porcel B.M."/>
            <person name="Kachouri-Lafond R."/>
            <person name="Nishino A."/>
            <person name="Ugolini M."/>
            <person name="Chourrout P."/>
            <person name="Nishida H."/>
            <person name="Aasland R."/>
            <person name="Huzurbazar S."/>
            <person name="Westhof E."/>
            <person name="Delsuc F."/>
            <person name="Lehrach H."/>
            <person name="Reinhardt R."/>
            <person name="Weissenbach J."/>
            <person name="Roy S.W."/>
            <person name="Artiguenave F."/>
            <person name="Postlethwait J.H."/>
            <person name="Manak J.R."/>
            <person name="Thompson E.M."/>
            <person name="Jaillon O."/>
            <person name="Du Pasquier L."/>
            <person name="Boudinot P."/>
            <person name="Liberles D.A."/>
            <person name="Volff J.N."/>
            <person name="Philippe H."/>
            <person name="Lenhard B."/>
            <person name="Roest Crollius H."/>
            <person name="Wincker P."/>
            <person name="Chourrout D."/>
        </authorList>
    </citation>
    <scope>NUCLEOTIDE SEQUENCE [LARGE SCALE GENOMIC DNA]</scope>
</reference>
<dbReference type="SMART" id="SM00252">
    <property type="entry name" value="SH2"/>
    <property type="match status" value="1"/>
</dbReference>
<feature type="domain" description="SH2" evidence="9">
    <location>
        <begin position="70"/>
        <end position="165"/>
    </location>
</feature>
<evidence type="ECO:0000256" key="5">
    <source>
        <dbReference type="ARBA" id="ARBA00023137"/>
    </source>
</evidence>
<evidence type="ECO:0000256" key="1">
    <source>
        <dbReference type="ARBA" id="ARBA00022679"/>
    </source>
</evidence>
<keyword evidence="2 7" id="KW-0547">Nucleotide-binding</keyword>
<dbReference type="PANTHER" id="PTHR24418">
    <property type="entry name" value="TYROSINE-PROTEIN KINASE"/>
    <property type="match status" value="1"/>
</dbReference>
<dbReference type="PROSITE" id="PS50001">
    <property type="entry name" value="SH2"/>
    <property type="match status" value="1"/>
</dbReference>
<evidence type="ECO:0000256" key="4">
    <source>
        <dbReference type="ARBA" id="ARBA00022840"/>
    </source>
</evidence>
<dbReference type="PROSITE" id="PS00107">
    <property type="entry name" value="PROTEIN_KINASE_ATP"/>
    <property type="match status" value="1"/>
</dbReference>
<evidence type="ECO:0000259" key="9">
    <source>
        <dbReference type="PROSITE" id="PS50001"/>
    </source>
</evidence>
<dbReference type="InterPro" id="IPR001245">
    <property type="entry name" value="Ser-Thr/Tyr_kinase_cat_dom"/>
</dbReference>
<gene>
    <name evidence="11" type="ORF">GSOID_T00001450001</name>
</gene>
<dbReference type="InterPro" id="IPR000980">
    <property type="entry name" value="SH2"/>
</dbReference>
<comment type="catalytic activity">
    <reaction evidence="8">
        <text>L-tyrosyl-[protein] + ATP = O-phospho-L-tyrosyl-[protein] + ADP + H(+)</text>
        <dbReference type="Rhea" id="RHEA:10596"/>
        <dbReference type="Rhea" id="RHEA-COMP:10136"/>
        <dbReference type="Rhea" id="RHEA-COMP:20101"/>
        <dbReference type="ChEBI" id="CHEBI:15378"/>
        <dbReference type="ChEBI" id="CHEBI:30616"/>
        <dbReference type="ChEBI" id="CHEBI:46858"/>
        <dbReference type="ChEBI" id="CHEBI:61978"/>
        <dbReference type="ChEBI" id="CHEBI:456216"/>
        <dbReference type="EC" id="2.7.10.2"/>
    </reaction>
</comment>
<dbReference type="EMBL" id="FN654081">
    <property type="protein sequence ID" value="CBY16315.1"/>
    <property type="molecule type" value="Genomic_DNA"/>
</dbReference>